<dbReference type="EMBL" id="JAUQSX010000014">
    <property type="protein sequence ID" value="MDO7849014.1"/>
    <property type="molecule type" value="Genomic_DNA"/>
</dbReference>
<protein>
    <submittedName>
        <fullName evidence="1">Uncharacterized protein</fullName>
    </submittedName>
</protein>
<organism evidence="1 2">
    <name type="scientific">Hymenobacter mellowenesis</name>
    <dbReference type="NCBI Taxonomy" id="3063995"/>
    <lineage>
        <taxon>Bacteria</taxon>
        <taxon>Pseudomonadati</taxon>
        <taxon>Bacteroidota</taxon>
        <taxon>Cytophagia</taxon>
        <taxon>Cytophagales</taxon>
        <taxon>Hymenobacteraceae</taxon>
        <taxon>Hymenobacter</taxon>
    </lineage>
</organism>
<keyword evidence="2" id="KW-1185">Reference proteome</keyword>
<accession>A0ABT9AGL5</accession>
<gene>
    <name evidence="1" type="ORF">Q5H92_21800</name>
</gene>
<dbReference type="RefSeq" id="WP_305013683.1">
    <property type="nucleotide sequence ID" value="NZ_JAUQSX010000014.1"/>
</dbReference>
<comment type="caution">
    <text evidence="1">The sequence shown here is derived from an EMBL/GenBank/DDBJ whole genome shotgun (WGS) entry which is preliminary data.</text>
</comment>
<sequence>MTTSAVYIGPNGKDGYVNGQQYTLLTQTEGQAVSILLAAPSGKLKTYRSLADFRREWRF</sequence>
<reference evidence="1" key="1">
    <citation type="submission" date="2023-07" db="EMBL/GenBank/DDBJ databases">
        <authorList>
            <person name="Kim M.K."/>
        </authorList>
    </citation>
    <scope>NUCLEOTIDE SEQUENCE</scope>
    <source>
        <strain evidence="1">M29</strain>
    </source>
</reference>
<evidence type="ECO:0000313" key="1">
    <source>
        <dbReference type="EMBL" id="MDO7849014.1"/>
    </source>
</evidence>
<evidence type="ECO:0000313" key="2">
    <source>
        <dbReference type="Proteomes" id="UP001167796"/>
    </source>
</evidence>
<name>A0ABT9AGL5_9BACT</name>
<dbReference type="Proteomes" id="UP001167796">
    <property type="component" value="Unassembled WGS sequence"/>
</dbReference>
<proteinExistence type="predicted"/>